<name>A0A0C6P5I2_BORBO</name>
<dbReference type="CDD" id="cd14866">
    <property type="entry name" value="Fe-ADH-like"/>
    <property type="match status" value="1"/>
</dbReference>
<dbReference type="HOGENOM" id="CLU_007207_0_0_4"/>
<evidence type="ECO:0000256" key="1">
    <source>
        <dbReference type="ARBA" id="ARBA00023002"/>
    </source>
</evidence>
<proteinExistence type="predicted"/>
<dbReference type="PANTHER" id="PTHR11496">
    <property type="entry name" value="ALCOHOL DEHYDROGENASE"/>
    <property type="match status" value="1"/>
</dbReference>
<dbReference type="GO" id="GO:0046872">
    <property type="term" value="F:metal ion binding"/>
    <property type="evidence" value="ECO:0007669"/>
    <property type="project" value="InterPro"/>
</dbReference>
<dbReference type="PANTHER" id="PTHR11496:SF83">
    <property type="entry name" value="HYDROXYACID-OXOACID TRANSHYDROGENASE, MITOCHONDRIAL"/>
    <property type="match status" value="1"/>
</dbReference>
<dbReference type="InterPro" id="IPR001670">
    <property type="entry name" value="ADH_Fe/GldA"/>
</dbReference>
<dbReference type="AlphaFoldDB" id="A0A0C6P5I2"/>
<dbReference type="Gene3D" id="3.40.50.1970">
    <property type="match status" value="1"/>
</dbReference>
<evidence type="ECO:0000313" key="4">
    <source>
        <dbReference type="EMBL" id="CCJ54720.1"/>
    </source>
</evidence>
<gene>
    <name evidence="4" type="ORF">BN112_2803</name>
</gene>
<dbReference type="Gene3D" id="1.20.1090.10">
    <property type="entry name" value="Dehydroquinate synthase-like - alpha domain"/>
    <property type="match status" value="1"/>
</dbReference>
<protein>
    <submittedName>
        <fullName evidence="4">Iron-containing alcohol dehydrogenase</fullName>
    </submittedName>
</protein>
<dbReference type="GO" id="GO:0004022">
    <property type="term" value="F:alcohol dehydrogenase (NAD+) activity"/>
    <property type="evidence" value="ECO:0007669"/>
    <property type="project" value="TreeGrafter"/>
</dbReference>
<evidence type="ECO:0000259" key="2">
    <source>
        <dbReference type="Pfam" id="PF00465"/>
    </source>
</evidence>
<dbReference type="Pfam" id="PF00465">
    <property type="entry name" value="Fe-ADH"/>
    <property type="match status" value="1"/>
</dbReference>
<evidence type="ECO:0000313" key="5">
    <source>
        <dbReference type="Proteomes" id="UP000007564"/>
    </source>
</evidence>
<dbReference type="Proteomes" id="UP000007564">
    <property type="component" value="Chromosome"/>
</dbReference>
<dbReference type="KEGG" id="bbh:BN112_2803"/>
<evidence type="ECO:0000259" key="3">
    <source>
        <dbReference type="Pfam" id="PF25137"/>
    </source>
</evidence>
<feature type="domain" description="Alcohol dehydrogenase iron-type/glycerol dehydrogenase GldA" evidence="2">
    <location>
        <begin position="14"/>
        <end position="186"/>
    </location>
</feature>
<dbReference type="RefSeq" id="WP_015064581.1">
    <property type="nucleotide sequence ID" value="NC_019382.1"/>
</dbReference>
<dbReference type="InterPro" id="IPR039697">
    <property type="entry name" value="Alcohol_dehydrogenase_Fe"/>
</dbReference>
<sequence>MPSYARYHTPEMRAFEGEGCFEALPAELDRLGCASAVIVCGRSMARDERLLALIRRPLGSRLDGICADVRPHSPLSAVQAVARYLRSSGTQCVIAVGGGSAIVTARAASILRAEDGDVASLCTQWLADGSMRSPRLAADKMPQIVVPTTPTTAIPKAGSAMLDEASGARMALFDPKTRARSVFLHPVFTASAPLALLHSAAFNSLALAVEGLLSRTAHPLSDAALVHAAGGLYRSLARGGGLASPAERRDLIWYAIQAGQGSDHTGAGMCIPIGHAISSMFNIDNGIANAIVLPHVLRFNAPSARRGIELLASALRVDGGGTDAGVAAVARALTQLAAATAYPSRLRDAGVARERLPDIAAVAMRDWYLRNNPVRIEHPGQIEALLRDAW</sequence>
<dbReference type="EMBL" id="HE965806">
    <property type="protein sequence ID" value="CCJ54720.1"/>
    <property type="molecule type" value="Genomic_DNA"/>
</dbReference>
<keyword evidence="1" id="KW-0560">Oxidoreductase</keyword>
<accession>A0A0C6P5I2</accession>
<dbReference type="SUPFAM" id="SSF56796">
    <property type="entry name" value="Dehydroquinate synthase-like"/>
    <property type="match status" value="1"/>
</dbReference>
<reference evidence="4 5" key="1">
    <citation type="journal article" date="2012" name="BMC Genomics">
        <title>Comparative genomics of the classical Bordetella subspecies: the evolution and exchange of virulence-associated diversity amongst closely related pathogens.</title>
        <authorList>
            <person name="Park J."/>
            <person name="Zhang Y."/>
            <person name="Buboltz A.M."/>
            <person name="Zhang X."/>
            <person name="Schuster S.C."/>
            <person name="Ahuja U."/>
            <person name="Liu M."/>
            <person name="Miller J.F."/>
            <person name="Sebaihia M."/>
            <person name="Bentley S.D."/>
            <person name="Parkhill J."/>
            <person name="Harvill E.T."/>
        </authorList>
    </citation>
    <scope>NUCLEOTIDE SEQUENCE [LARGE SCALE GENOMIC DNA]</scope>
    <source>
        <strain evidence="4 5">253</strain>
    </source>
</reference>
<dbReference type="Pfam" id="PF25137">
    <property type="entry name" value="ADH_Fe_C"/>
    <property type="match status" value="1"/>
</dbReference>
<dbReference type="OrthoDB" id="9815791at2"/>
<feature type="domain" description="Fe-containing alcohol dehydrogenase-like C-terminal" evidence="3">
    <location>
        <begin position="203"/>
        <end position="390"/>
    </location>
</feature>
<dbReference type="InterPro" id="IPR056798">
    <property type="entry name" value="ADH_Fe_C"/>
</dbReference>
<organism evidence="4 5">
    <name type="scientific">Bordetella bronchiseptica 253</name>
    <dbReference type="NCBI Taxonomy" id="568707"/>
    <lineage>
        <taxon>Bacteria</taxon>
        <taxon>Pseudomonadati</taxon>
        <taxon>Pseudomonadota</taxon>
        <taxon>Betaproteobacteria</taxon>
        <taxon>Burkholderiales</taxon>
        <taxon>Alcaligenaceae</taxon>
        <taxon>Bordetella</taxon>
    </lineage>
</organism>